<evidence type="ECO:0000256" key="1">
    <source>
        <dbReference type="SAM" id="MobiDB-lite"/>
    </source>
</evidence>
<dbReference type="SUPFAM" id="SSF69118">
    <property type="entry name" value="AhpD-like"/>
    <property type="match status" value="1"/>
</dbReference>
<evidence type="ECO:0000313" key="4">
    <source>
        <dbReference type="Proteomes" id="UP000247781"/>
    </source>
</evidence>
<evidence type="ECO:0000313" key="3">
    <source>
        <dbReference type="EMBL" id="PXX05297.1"/>
    </source>
</evidence>
<feature type="compositionally biased region" description="Polar residues" evidence="1">
    <location>
        <begin position="1"/>
        <end position="11"/>
    </location>
</feature>
<keyword evidence="4" id="KW-1185">Reference proteome</keyword>
<dbReference type="Proteomes" id="UP000247781">
    <property type="component" value="Unassembled WGS sequence"/>
</dbReference>
<proteinExistence type="predicted"/>
<feature type="non-terminal residue" evidence="3">
    <location>
        <position position="1"/>
    </location>
</feature>
<name>A0A318HFU2_9MYCO</name>
<dbReference type="InterPro" id="IPR029032">
    <property type="entry name" value="AhpD-like"/>
</dbReference>
<dbReference type="Pfam" id="PF02627">
    <property type="entry name" value="CMD"/>
    <property type="match status" value="1"/>
</dbReference>
<reference evidence="4" key="1">
    <citation type="submission" date="2018-05" db="EMBL/GenBank/DDBJ databases">
        <authorList>
            <person name="Deangelis K."/>
            <person name="Huntemann M."/>
            <person name="Clum A."/>
            <person name="Pillay M."/>
            <person name="Palaniappan K."/>
            <person name="Varghese N."/>
            <person name="Mikhailova N."/>
            <person name="Stamatis D."/>
            <person name="Reddy T."/>
            <person name="Daum C."/>
            <person name="Shapiro N."/>
            <person name="Ivanova N."/>
            <person name="Kyrpides N."/>
            <person name="Woyke T."/>
        </authorList>
    </citation>
    <scope>NUCLEOTIDE SEQUENCE [LARGE SCALE GENOMIC DNA]</scope>
    <source>
        <strain evidence="4">GAS496</strain>
    </source>
</reference>
<accession>A0A318HFU2</accession>
<dbReference type="GO" id="GO:0051920">
    <property type="term" value="F:peroxiredoxin activity"/>
    <property type="evidence" value="ECO:0007669"/>
    <property type="project" value="InterPro"/>
</dbReference>
<dbReference type="Gene3D" id="1.20.1290.10">
    <property type="entry name" value="AhpD-like"/>
    <property type="match status" value="1"/>
</dbReference>
<dbReference type="InterPro" id="IPR003779">
    <property type="entry name" value="CMD-like"/>
</dbReference>
<dbReference type="AlphaFoldDB" id="A0A318HFU2"/>
<dbReference type="PANTHER" id="PTHR33570:SF9">
    <property type="entry name" value="BLL4600 PROTEIN"/>
    <property type="match status" value="1"/>
</dbReference>
<feature type="domain" description="Carboxymuconolactone decarboxylase-like" evidence="2">
    <location>
        <begin position="41"/>
        <end position="111"/>
    </location>
</feature>
<dbReference type="InterPro" id="IPR052512">
    <property type="entry name" value="4CMD/NDH-1_regulator"/>
</dbReference>
<evidence type="ECO:0000259" key="2">
    <source>
        <dbReference type="Pfam" id="PF02627"/>
    </source>
</evidence>
<dbReference type="EMBL" id="QJJU01000018">
    <property type="protein sequence ID" value="PXX05297.1"/>
    <property type="molecule type" value="Genomic_DNA"/>
</dbReference>
<comment type="caution">
    <text evidence="3">The sequence shown here is derived from an EMBL/GenBank/DDBJ whole genome shotgun (WGS) entry which is preliminary data.</text>
</comment>
<dbReference type="RefSeq" id="WP_337442245.1">
    <property type="nucleotide sequence ID" value="NZ_QJJU01000018.1"/>
</dbReference>
<dbReference type="PANTHER" id="PTHR33570">
    <property type="entry name" value="4-CARBOXYMUCONOLACTONE DECARBOXYLASE FAMILY PROTEIN"/>
    <property type="match status" value="1"/>
</dbReference>
<gene>
    <name evidence="3" type="ORF">C8E89_1181</name>
</gene>
<organism evidence="3 4">
    <name type="scientific">Mycolicibacterium moriokaense</name>
    <dbReference type="NCBI Taxonomy" id="39691"/>
    <lineage>
        <taxon>Bacteria</taxon>
        <taxon>Bacillati</taxon>
        <taxon>Actinomycetota</taxon>
        <taxon>Actinomycetes</taxon>
        <taxon>Mycobacteriales</taxon>
        <taxon>Mycobacteriaceae</taxon>
        <taxon>Mycolicibacterium</taxon>
    </lineage>
</organism>
<sequence length="116" mass="12637">HFKPQNSTRISATPHRPGHPGHQPQTPSNLGTDLINSPLYSDVWTDARLSPRDRSIATLAALTVLYRPEELPAHLRRARDNGLTNDEISALITHCAFYGGFPAAISASMLAAETLL</sequence>
<feature type="region of interest" description="Disordered" evidence="1">
    <location>
        <begin position="1"/>
        <end position="34"/>
    </location>
</feature>
<protein>
    <submittedName>
        <fullName evidence="3">4-carboxymuconolactone decarboxylase</fullName>
    </submittedName>
</protein>
<reference evidence="3 4" key="2">
    <citation type="submission" date="2018-06" db="EMBL/GenBank/DDBJ databases">
        <title>Sequencing of bacterial isolates from soil warming experiment in Harvard Forest, Massachusetts, USA.</title>
        <authorList>
            <person name="Deangelis K.PhD."/>
        </authorList>
    </citation>
    <scope>NUCLEOTIDE SEQUENCE [LARGE SCALE GENOMIC DNA]</scope>
    <source>
        <strain evidence="3 4">GAS496</strain>
    </source>
</reference>